<proteinExistence type="predicted"/>
<accession>A0A1I0NPF6</accession>
<keyword evidence="2" id="KW-1185">Reference proteome</keyword>
<dbReference type="STRING" id="29529.SAMN04488122_0296"/>
<sequence length="358" mass="41145">MRHIFYIHSPITYLSAVAIARHLSLTKEDVLFICDGFNGPNNDEFTVVDLNYFYSGKNRFTRTLKLIKHFNKPALLDKVIYNFTKGHPFQAYVAVLRQWEKILVSNEDCVGFHFFEEGLVHYFEEETISSITVPNGKDAWRSSLQHPRDWRKMVYETGLLLRGYNARLQALPFSYSCYTGVKDVHFFAFTESAFPLANPARKQIISFPDSGGAVTYGGLLDNSVIWIGDNGVDFYGYSSQMYCKGIEDGLICYLKERGIKKIFVKFHRGESLQMQKMQEMLFSKNGIEITIIPGDIIMELELASAKNVNLCGVYSSLLYYAAVMGHRSTSIFDYISSEYSKPLEGRNMDFYWEKVKKL</sequence>
<name>A0A1I0NPF6_9BACT</name>
<dbReference type="EMBL" id="FOJG01000001">
    <property type="protein sequence ID" value="SEW03295.1"/>
    <property type="molecule type" value="Genomic_DNA"/>
</dbReference>
<dbReference type="AlphaFoldDB" id="A0A1I0NPF6"/>
<dbReference type="Proteomes" id="UP000199310">
    <property type="component" value="Unassembled WGS sequence"/>
</dbReference>
<evidence type="ECO:0000313" key="1">
    <source>
        <dbReference type="EMBL" id="SEW03295.1"/>
    </source>
</evidence>
<dbReference type="RefSeq" id="WP_089889596.1">
    <property type="nucleotide sequence ID" value="NZ_FOJG01000001.1"/>
</dbReference>
<dbReference type="OrthoDB" id="1100979at2"/>
<evidence type="ECO:0000313" key="2">
    <source>
        <dbReference type="Proteomes" id="UP000199310"/>
    </source>
</evidence>
<organism evidence="1 2">
    <name type="scientific">Chitinophaga arvensicola</name>
    <dbReference type="NCBI Taxonomy" id="29529"/>
    <lineage>
        <taxon>Bacteria</taxon>
        <taxon>Pseudomonadati</taxon>
        <taxon>Bacteroidota</taxon>
        <taxon>Chitinophagia</taxon>
        <taxon>Chitinophagales</taxon>
        <taxon>Chitinophagaceae</taxon>
        <taxon>Chitinophaga</taxon>
    </lineage>
</organism>
<gene>
    <name evidence="1" type="ORF">SAMN04488122_0296</name>
</gene>
<protein>
    <submittedName>
        <fullName evidence="1">Uncharacterized protein</fullName>
    </submittedName>
</protein>
<reference evidence="2" key="1">
    <citation type="submission" date="2016-10" db="EMBL/GenBank/DDBJ databases">
        <authorList>
            <person name="Varghese N."/>
            <person name="Submissions S."/>
        </authorList>
    </citation>
    <scope>NUCLEOTIDE SEQUENCE [LARGE SCALE GENOMIC DNA]</scope>
    <source>
        <strain evidence="2">DSM 3695</strain>
    </source>
</reference>